<dbReference type="GO" id="GO:0005096">
    <property type="term" value="F:GTPase activator activity"/>
    <property type="evidence" value="ECO:0007669"/>
    <property type="project" value="UniProtKB-KW"/>
</dbReference>
<dbReference type="OMA" id="IEPCEDW"/>
<dbReference type="KEGG" id="eiv:EIN_411510"/>
<evidence type="ECO:0000259" key="4">
    <source>
        <dbReference type="PROSITE" id="PS50085"/>
    </source>
</evidence>
<feature type="region of interest" description="Disordered" evidence="3">
    <location>
        <begin position="1"/>
        <end position="25"/>
    </location>
</feature>
<feature type="coiled-coil region" evidence="2">
    <location>
        <begin position="34"/>
        <end position="69"/>
    </location>
</feature>
<dbReference type="EMBL" id="KB206788">
    <property type="protein sequence ID" value="ELP87798.1"/>
    <property type="molecule type" value="Genomic_DNA"/>
</dbReference>
<dbReference type="SUPFAM" id="SSF111347">
    <property type="entry name" value="Rap/Ran-GAP"/>
    <property type="match status" value="1"/>
</dbReference>
<feature type="domain" description="Rap-GAP" evidence="4">
    <location>
        <begin position="281"/>
        <end position="496"/>
    </location>
</feature>
<dbReference type="Gene3D" id="3.40.50.11210">
    <property type="entry name" value="Rap/Ran-GAP"/>
    <property type="match status" value="1"/>
</dbReference>
<name>A0A0A1U194_ENTIV</name>
<dbReference type="PANTHER" id="PTHR15711:SF22">
    <property type="entry name" value="RAP-GAP DOMAIN-CONTAINING PROTEIN"/>
    <property type="match status" value="1"/>
</dbReference>
<organism evidence="5 6">
    <name type="scientific">Entamoeba invadens IP1</name>
    <dbReference type="NCBI Taxonomy" id="370355"/>
    <lineage>
        <taxon>Eukaryota</taxon>
        <taxon>Amoebozoa</taxon>
        <taxon>Evosea</taxon>
        <taxon>Archamoebae</taxon>
        <taxon>Mastigamoebida</taxon>
        <taxon>Entamoebidae</taxon>
        <taxon>Entamoeba</taxon>
    </lineage>
</organism>
<dbReference type="InterPro" id="IPR000331">
    <property type="entry name" value="Rap/Ran_GAP_dom"/>
</dbReference>
<dbReference type="InterPro" id="IPR050989">
    <property type="entry name" value="Rap1_Ran_GAP"/>
</dbReference>
<evidence type="ECO:0000313" key="6">
    <source>
        <dbReference type="Proteomes" id="UP000014680"/>
    </source>
</evidence>
<reference evidence="5 6" key="1">
    <citation type="submission" date="2012-10" db="EMBL/GenBank/DDBJ databases">
        <authorList>
            <person name="Zafar N."/>
            <person name="Inman J."/>
            <person name="Hall N."/>
            <person name="Lorenzi H."/>
            <person name="Caler E."/>
        </authorList>
    </citation>
    <scope>NUCLEOTIDE SEQUENCE [LARGE SCALE GENOMIC DNA]</scope>
    <source>
        <strain evidence="5 6">IP1</strain>
    </source>
</reference>
<dbReference type="Proteomes" id="UP000014680">
    <property type="component" value="Unassembled WGS sequence"/>
</dbReference>
<dbReference type="InterPro" id="IPR035974">
    <property type="entry name" value="Rap/Ran-GAP_sf"/>
</dbReference>
<dbReference type="VEuPathDB" id="AmoebaDB:EIN_411510"/>
<proteinExistence type="predicted"/>
<dbReference type="GeneID" id="14886753"/>
<dbReference type="PANTHER" id="PTHR15711">
    <property type="entry name" value="RAP GTPASE-ACTIVATING PROTEIN"/>
    <property type="match status" value="1"/>
</dbReference>
<dbReference type="OrthoDB" id="2499658at2759"/>
<evidence type="ECO:0000313" key="5">
    <source>
        <dbReference type="EMBL" id="ELP87798.1"/>
    </source>
</evidence>
<sequence>MLSKMPARGNDIDIDDLLSNPQLPTEQEVQNQVLLEFLRKEEEEKKKREEEEQAKMKRMLEDQEQLEIERKGQLEAQRIMQSREKSIVMQSTVHSSHFSSKSHAFFPIPDVLYFDRRTLKSKEHLFNLIDTTNFDYLTTDPWSSVIEPCEDWSYIPLTTKMLDLELLQDGFNVEINHKSVTYHRECRNAIIPLLNTEQEFPFYRQYFYQKKSVRHFLDKENAILLSVDESKKYKKAILRSERECTRLVIPPDVDPIKYHTIFPKGAKVVKYSNTPLIDDELVRIEENNVVKRFKVGVVDVKPDQTEDEIFSNESVSKGFYEMMYLLGENFPLKGFTGYNGGLDVKFNETGEFSFYTKYINNEIMFHVAPMLPSSENDPQKLERKRHIGNDIVVVVFLDEGVKEFDPRIFTSHFNHVFIMVQPISKEEALSFLRVCVVTKPNMNPFPPFLESAVFKMDFDFRDFLLQKIINAERTAMKNPPFKTNAENTRKQQIVCLAAEL</sequence>
<protein>
    <submittedName>
        <fullName evidence="5">Rap GTPase-activating protein, putative</fullName>
    </submittedName>
</protein>
<gene>
    <name evidence="5" type="ORF">EIN_411510</name>
</gene>
<dbReference type="RefSeq" id="XP_004254569.1">
    <property type="nucleotide sequence ID" value="XM_004254521.1"/>
</dbReference>
<dbReference type="GO" id="GO:0005737">
    <property type="term" value="C:cytoplasm"/>
    <property type="evidence" value="ECO:0007669"/>
    <property type="project" value="TreeGrafter"/>
</dbReference>
<evidence type="ECO:0000256" key="1">
    <source>
        <dbReference type="ARBA" id="ARBA00022468"/>
    </source>
</evidence>
<keyword evidence="1" id="KW-0343">GTPase activation</keyword>
<keyword evidence="6" id="KW-1185">Reference proteome</keyword>
<evidence type="ECO:0000256" key="3">
    <source>
        <dbReference type="SAM" id="MobiDB-lite"/>
    </source>
</evidence>
<keyword evidence="2" id="KW-0175">Coiled coil</keyword>
<dbReference type="GO" id="GO:0051056">
    <property type="term" value="P:regulation of small GTPase mediated signal transduction"/>
    <property type="evidence" value="ECO:0007669"/>
    <property type="project" value="InterPro"/>
</dbReference>
<dbReference type="AlphaFoldDB" id="A0A0A1U194"/>
<dbReference type="PROSITE" id="PS50085">
    <property type="entry name" value="RAPGAP"/>
    <property type="match status" value="1"/>
</dbReference>
<accession>A0A0A1U194</accession>
<evidence type="ECO:0000256" key="2">
    <source>
        <dbReference type="SAM" id="Coils"/>
    </source>
</evidence>
<dbReference type="Pfam" id="PF02145">
    <property type="entry name" value="Rap_GAP"/>
    <property type="match status" value="1"/>
</dbReference>